<dbReference type="SMART" id="SM00380">
    <property type="entry name" value="AP2"/>
    <property type="match status" value="1"/>
</dbReference>
<reference evidence="7" key="1">
    <citation type="submission" date="2023-07" db="EMBL/GenBank/DDBJ databases">
        <title>A chromosome-level genome assembly of Lolium multiflorum.</title>
        <authorList>
            <person name="Chen Y."/>
            <person name="Copetti D."/>
            <person name="Kolliker R."/>
            <person name="Studer B."/>
        </authorList>
    </citation>
    <scope>NUCLEOTIDE SEQUENCE</scope>
    <source>
        <strain evidence="7">02402/16</strain>
        <tissue evidence="7">Leaf</tissue>
    </source>
</reference>
<dbReference type="AlphaFoldDB" id="A0AAD8VPU8"/>
<dbReference type="PROSITE" id="PS51032">
    <property type="entry name" value="AP2_ERF"/>
    <property type="match status" value="1"/>
</dbReference>
<evidence type="ECO:0000256" key="1">
    <source>
        <dbReference type="ARBA" id="ARBA00004123"/>
    </source>
</evidence>
<dbReference type="GO" id="GO:0005634">
    <property type="term" value="C:nucleus"/>
    <property type="evidence" value="ECO:0007669"/>
    <property type="project" value="UniProtKB-SubCell"/>
</dbReference>
<dbReference type="GO" id="GO:0003677">
    <property type="term" value="F:DNA binding"/>
    <property type="evidence" value="ECO:0007669"/>
    <property type="project" value="UniProtKB-KW"/>
</dbReference>
<gene>
    <name evidence="7" type="ORF">QYE76_036939</name>
</gene>
<name>A0AAD8VPU8_LOLMU</name>
<dbReference type="InterPro" id="IPR036955">
    <property type="entry name" value="AP2/ERF_dom_sf"/>
</dbReference>
<protein>
    <recommendedName>
        <fullName evidence="6">AP2/ERF domain-containing protein</fullName>
    </recommendedName>
</protein>
<dbReference type="EMBL" id="JAUUTY010000007">
    <property type="protein sequence ID" value="KAK1613266.1"/>
    <property type="molecule type" value="Genomic_DNA"/>
</dbReference>
<keyword evidence="4" id="KW-0804">Transcription</keyword>
<dbReference type="Gene3D" id="3.30.730.10">
    <property type="entry name" value="AP2/ERF domain"/>
    <property type="match status" value="1"/>
</dbReference>
<dbReference type="SUPFAM" id="SSF54171">
    <property type="entry name" value="DNA-binding domain"/>
    <property type="match status" value="1"/>
</dbReference>
<evidence type="ECO:0000256" key="2">
    <source>
        <dbReference type="ARBA" id="ARBA00023015"/>
    </source>
</evidence>
<dbReference type="CDD" id="cd00018">
    <property type="entry name" value="AP2"/>
    <property type="match status" value="1"/>
</dbReference>
<proteinExistence type="predicted"/>
<dbReference type="InterPro" id="IPR044808">
    <property type="entry name" value="ERF_plant"/>
</dbReference>
<keyword evidence="5" id="KW-0539">Nucleus</keyword>
<comment type="caution">
    <text evidence="7">The sequence shown here is derived from an EMBL/GenBank/DDBJ whole genome shotgun (WGS) entry which is preliminary data.</text>
</comment>
<evidence type="ECO:0000313" key="8">
    <source>
        <dbReference type="Proteomes" id="UP001231189"/>
    </source>
</evidence>
<dbReference type="Pfam" id="PF00847">
    <property type="entry name" value="AP2"/>
    <property type="match status" value="1"/>
</dbReference>
<keyword evidence="8" id="KW-1185">Reference proteome</keyword>
<dbReference type="GO" id="GO:0003700">
    <property type="term" value="F:DNA-binding transcription factor activity"/>
    <property type="evidence" value="ECO:0007669"/>
    <property type="project" value="InterPro"/>
</dbReference>
<evidence type="ECO:0000256" key="4">
    <source>
        <dbReference type="ARBA" id="ARBA00023163"/>
    </source>
</evidence>
<accession>A0AAD8VPU8</accession>
<comment type="subcellular location">
    <subcellularLocation>
        <location evidence="1">Nucleus</location>
    </subcellularLocation>
</comment>
<organism evidence="7 8">
    <name type="scientific">Lolium multiflorum</name>
    <name type="common">Italian ryegrass</name>
    <name type="synonym">Lolium perenne subsp. multiflorum</name>
    <dbReference type="NCBI Taxonomy" id="4521"/>
    <lineage>
        <taxon>Eukaryota</taxon>
        <taxon>Viridiplantae</taxon>
        <taxon>Streptophyta</taxon>
        <taxon>Embryophyta</taxon>
        <taxon>Tracheophyta</taxon>
        <taxon>Spermatophyta</taxon>
        <taxon>Magnoliopsida</taxon>
        <taxon>Liliopsida</taxon>
        <taxon>Poales</taxon>
        <taxon>Poaceae</taxon>
        <taxon>BOP clade</taxon>
        <taxon>Pooideae</taxon>
        <taxon>Poodae</taxon>
        <taxon>Poeae</taxon>
        <taxon>Poeae Chloroplast Group 2 (Poeae type)</taxon>
        <taxon>Loliodinae</taxon>
        <taxon>Loliinae</taxon>
        <taxon>Lolium</taxon>
    </lineage>
</organism>
<dbReference type="PANTHER" id="PTHR31190">
    <property type="entry name" value="DNA-BINDING DOMAIN"/>
    <property type="match status" value="1"/>
</dbReference>
<dbReference type="InterPro" id="IPR016177">
    <property type="entry name" value="DNA-bd_dom_sf"/>
</dbReference>
<dbReference type="InterPro" id="IPR001471">
    <property type="entry name" value="AP2/ERF_dom"/>
</dbReference>
<keyword evidence="2" id="KW-0805">Transcription regulation</keyword>
<dbReference type="Proteomes" id="UP001231189">
    <property type="component" value="Unassembled WGS sequence"/>
</dbReference>
<evidence type="ECO:0000313" key="7">
    <source>
        <dbReference type="EMBL" id="KAK1613266.1"/>
    </source>
</evidence>
<dbReference type="GO" id="GO:0009873">
    <property type="term" value="P:ethylene-activated signaling pathway"/>
    <property type="evidence" value="ECO:0007669"/>
    <property type="project" value="InterPro"/>
</dbReference>
<keyword evidence="3" id="KW-0238">DNA-binding</keyword>
<evidence type="ECO:0000256" key="3">
    <source>
        <dbReference type="ARBA" id="ARBA00023125"/>
    </source>
</evidence>
<dbReference type="PRINTS" id="PR00367">
    <property type="entry name" value="ETHRSPELEMNT"/>
</dbReference>
<sequence length="229" mass="26402">MSRAFLLHIHQHFSLSSTGTFNSPPNTTYEDSILCSHRDASSSPYNHSNTGFTGVRLRPGGRFAAEISTAGVRMWLGTFNSNEEAARAYDIAAWRFARPRHQMNFPEVSSLEEAMFLAPVPHFASSAEERHHRQGQRRITIAEADEQFMARWRREHPQDVVNVHNFWKEKQVERRVKRAGKQQRWAEYEADYAKGDASAWSPNDERWLYIISTTASEDTPSDDESIDWD</sequence>
<evidence type="ECO:0000256" key="5">
    <source>
        <dbReference type="ARBA" id="ARBA00023242"/>
    </source>
</evidence>
<feature type="domain" description="AP2/ERF" evidence="6">
    <location>
        <begin position="51"/>
        <end position="106"/>
    </location>
</feature>
<evidence type="ECO:0000259" key="6">
    <source>
        <dbReference type="PROSITE" id="PS51032"/>
    </source>
</evidence>